<evidence type="ECO:0000256" key="4">
    <source>
        <dbReference type="ARBA" id="ARBA00022723"/>
    </source>
</evidence>
<dbReference type="Gene3D" id="1.10.630.10">
    <property type="entry name" value="Cytochrome P450"/>
    <property type="match status" value="1"/>
</dbReference>
<dbReference type="PANTHER" id="PTHR24286">
    <property type="entry name" value="CYTOCHROME P450 26"/>
    <property type="match status" value="1"/>
</dbReference>
<evidence type="ECO:0000256" key="6">
    <source>
        <dbReference type="ARBA" id="ARBA00023004"/>
    </source>
</evidence>
<name>A0ABY9X0L4_9BACT</name>
<dbReference type="EMBL" id="CP043494">
    <property type="protein sequence ID" value="WNG48918.1"/>
    <property type="molecule type" value="Genomic_DNA"/>
</dbReference>
<evidence type="ECO:0000313" key="11">
    <source>
        <dbReference type="Proteomes" id="UP001611383"/>
    </source>
</evidence>
<evidence type="ECO:0000256" key="1">
    <source>
        <dbReference type="ARBA" id="ARBA00001971"/>
    </source>
</evidence>
<dbReference type="InterPro" id="IPR001128">
    <property type="entry name" value="Cyt_P450"/>
</dbReference>
<keyword evidence="11" id="KW-1185">Reference proteome</keyword>
<proteinExistence type="inferred from homology"/>
<dbReference type="SUPFAM" id="SSF48264">
    <property type="entry name" value="Cytochrome P450"/>
    <property type="match status" value="1"/>
</dbReference>
<keyword evidence="4 8" id="KW-0479">Metal-binding</keyword>
<evidence type="ECO:0000256" key="8">
    <source>
        <dbReference type="RuleBase" id="RU000461"/>
    </source>
</evidence>
<dbReference type="PRINTS" id="PR00359">
    <property type="entry name" value="BP450"/>
</dbReference>
<feature type="region of interest" description="Disordered" evidence="9">
    <location>
        <begin position="438"/>
        <end position="457"/>
    </location>
</feature>
<protein>
    <submittedName>
        <fullName evidence="10">Cytochrome P450</fullName>
    </submittedName>
</protein>
<dbReference type="InterPro" id="IPR002397">
    <property type="entry name" value="Cyt_P450_B"/>
</dbReference>
<gene>
    <name evidence="10" type="ORF">F0U60_35970</name>
</gene>
<evidence type="ECO:0000256" key="2">
    <source>
        <dbReference type="ARBA" id="ARBA00010617"/>
    </source>
</evidence>
<evidence type="ECO:0000313" key="10">
    <source>
        <dbReference type="EMBL" id="WNG48918.1"/>
    </source>
</evidence>
<comment type="similarity">
    <text evidence="2 8">Belongs to the cytochrome P450 family.</text>
</comment>
<keyword evidence="3 8" id="KW-0349">Heme</keyword>
<dbReference type="PANTHER" id="PTHR24286:SF24">
    <property type="entry name" value="LANOSTEROL 14-ALPHA DEMETHYLASE"/>
    <property type="match status" value="1"/>
</dbReference>
<dbReference type="Pfam" id="PF00067">
    <property type="entry name" value="p450"/>
    <property type="match status" value="1"/>
</dbReference>
<dbReference type="Proteomes" id="UP001611383">
    <property type="component" value="Chromosome"/>
</dbReference>
<evidence type="ECO:0000256" key="9">
    <source>
        <dbReference type="SAM" id="MobiDB-lite"/>
    </source>
</evidence>
<keyword evidence="7 8" id="KW-0503">Monooxygenase</keyword>
<organism evidence="10 11">
    <name type="scientific">Archangium minus</name>
    <dbReference type="NCBI Taxonomy" id="83450"/>
    <lineage>
        <taxon>Bacteria</taxon>
        <taxon>Pseudomonadati</taxon>
        <taxon>Myxococcota</taxon>
        <taxon>Myxococcia</taxon>
        <taxon>Myxococcales</taxon>
        <taxon>Cystobacterineae</taxon>
        <taxon>Archangiaceae</taxon>
        <taxon>Archangium</taxon>
    </lineage>
</organism>
<evidence type="ECO:0000256" key="3">
    <source>
        <dbReference type="ARBA" id="ARBA00022617"/>
    </source>
</evidence>
<comment type="cofactor">
    <cofactor evidence="1">
        <name>heme</name>
        <dbReference type="ChEBI" id="CHEBI:30413"/>
    </cofactor>
</comment>
<dbReference type="InterPro" id="IPR017972">
    <property type="entry name" value="Cyt_P450_CS"/>
</dbReference>
<dbReference type="PROSITE" id="PS00086">
    <property type="entry name" value="CYTOCHROME_P450"/>
    <property type="match status" value="1"/>
</dbReference>
<keyword evidence="6 8" id="KW-0408">Iron</keyword>
<reference evidence="10 11" key="1">
    <citation type="submission" date="2019-08" db="EMBL/GenBank/DDBJ databases">
        <title>Archangium and Cystobacter genomes.</title>
        <authorList>
            <person name="Chen I.-C.K."/>
            <person name="Wielgoss S."/>
        </authorList>
    </citation>
    <scope>NUCLEOTIDE SEQUENCE [LARGE SCALE GENOMIC DNA]</scope>
    <source>
        <strain evidence="10 11">Cbm 6</strain>
    </source>
</reference>
<sequence length="469" mass="51420">MRHGFVAGRCELSSPSMQALTNLLFQLPQKETHRDGIPILPGGLPLVGHAPFNIGSPLTFLRNAASKVGPLFWTKNMGGWSLVCMGEPGFELLKNRVTSSEFIREQAPDFIGDSLLSRDGVPHRNLRSAMSGAFTPRGLTSSGAAAISAEVIEASVASLPQQGPFSLLAETQKLALDIIFRIMGIDRSELDAWNRNYRDFVMGALPVRIDLPFSPARRASRGRRWLDARLASLISAARGKPDMKGTLAALLAARDEEGNALGDADLIQNLRLLALAGHETSASVMAWLGIVLAQRPDLWEKLRDESMAAPGLPRSPEELKRHPFAEALFREVLRMYPPVAFTAREATEDLVLHGRRVRRGTMITVPIGAYGYDPAFFPEPENFDPSRWMGRRVPPSAIETAAFGGGPHFCLGYHLAWVEVVQFATAFARELTRRGVRPQLAPGAAPPKLRHLPFGQPPKKTRLELVRAA</sequence>
<dbReference type="PRINTS" id="PR00385">
    <property type="entry name" value="P450"/>
</dbReference>
<dbReference type="InterPro" id="IPR036396">
    <property type="entry name" value="Cyt_P450_sf"/>
</dbReference>
<evidence type="ECO:0000256" key="5">
    <source>
        <dbReference type="ARBA" id="ARBA00023002"/>
    </source>
</evidence>
<evidence type="ECO:0000256" key="7">
    <source>
        <dbReference type="ARBA" id="ARBA00023033"/>
    </source>
</evidence>
<keyword evidence="5 8" id="KW-0560">Oxidoreductase</keyword>
<accession>A0ABY9X0L4</accession>